<feature type="binding site" evidence="6">
    <location>
        <position position="233"/>
    </location>
    <ligand>
        <name>a divalent metal cation</name>
        <dbReference type="ChEBI" id="CHEBI:60240"/>
        <label>1</label>
    </ligand>
</feature>
<comment type="subunit">
    <text evidence="6">Monomer.</text>
</comment>
<dbReference type="InterPro" id="IPR002467">
    <property type="entry name" value="Pept_M24A_MAP1"/>
</dbReference>
<keyword evidence="3 6" id="KW-0645">Protease</keyword>
<gene>
    <name evidence="6 10" type="primary">map</name>
    <name evidence="10" type="ORF">ENP62_02425</name>
    <name evidence="9" type="ORF">ENP94_06930</name>
    <name evidence="11" type="ORF">ENS16_02580</name>
</gene>
<evidence type="ECO:0000256" key="7">
    <source>
        <dbReference type="RuleBase" id="RU003653"/>
    </source>
</evidence>
<dbReference type="EMBL" id="DSLG01000008">
    <property type="protein sequence ID" value="HEA87720.1"/>
    <property type="molecule type" value="Genomic_DNA"/>
</dbReference>
<dbReference type="GO" id="GO:0005829">
    <property type="term" value="C:cytosol"/>
    <property type="evidence" value="ECO:0007669"/>
    <property type="project" value="TreeGrafter"/>
</dbReference>
<proteinExistence type="inferred from homology"/>
<evidence type="ECO:0000313" key="11">
    <source>
        <dbReference type="EMBL" id="HFJ53559.1"/>
    </source>
</evidence>
<evidence type="ECO:0000256" key="4">
    <source>
        <dbReference type="ARBA" id="ARBA00022723"/>
    </source>
</evidence>
<dbReference type="GO" id="GO:0006508">
    <property type="term" value="P:proteolysis"/>
    <property type="evidence" value="ECO:0007669"/>
    <property type="project" value="UniProtKB-KW"/>
</dbReference>
<reference evidence="10" key="1">
    <citation type="journal article" date="2020" name="mSystems">
        <title>Genome- and Community-Level Interaction Insights into Carbon Utilization and Element Cycling Functions of Hydrothermarchaeota in Hydrothermal Sediment.</title>
        <authorList>
            <person name="Zhou Z."/>
            <person name="Liu Y."/>
            <person name="Xu W."/>
            <person name="Pan J."/>
            <person name="Luo Z.H."/>
            <person name="Li M."/>
        </authorList>
    </citation>
    <scope>NUCLEOTIDE SEQUENCE [LARGE SCALE GENOMIC DNA]</scope>
    <source>
        <strain evidence="10">SpSt-236</strain>
        <strain evidence="9">SpSt-265</strain>
        <strain evidence="11">SpSt-465</strain>
    </source>
</reference>
<dbReference type="GO" id="GO:0046872">
    <property type="term" value="F:metal ion binding"/>
    <property type="evidence" value="ECO:0007669"/>
    <property type="project" value="UniProtKB-UniRule"/>
</dbReference>
<dbReference type="PANTHER" id="PTHR43330:SF27">
    <property type="entry name" value="METHIONINE AMINOPEPTIDASE"/>
    <property type="match status" value="1"/>
</dbReference>
<feature type="binding site" evidence="6">
    <location>
        <position position="106"/>
    </location>
    <ligand>
        <name>a divalent metal cation</name>
        <dbReference type="ChEBI" id="CHEBI:60240"/>
        <label>2</label>
        <note>catalytic</note>
    </ligand>
</feature>
<evidence type="ECO:0000313" key="9">
    <source>
        <dbReference type="EMBL" id="HEA87720.1"/>
    </source>
</evidence>
<evidence type="ECO:0000256" key="3">
    <source>
        <dbReference type="ARBA" id="ARBA00022670"/>
    </source>
</evidence>
<dbReference type="EMBL" id="DSTU01000004">
    <property type="protein sequence ID" value="HFJ53559.1"/>
    <property type="molecule type" value="Genomic_DNA"/>
</dbReference>
<dbReference type="SUPFAM" id="SSF55920">
    <property type="entry name" value="Creatinase/aminopeptidase"/>
    <property type="match status" value="1"/>
</dbReference>
<comment type="catalytic activity">
    <reaction evidence="6 7">
        <text>Release of N-terminal amino acids, preferentially methionine, from peptides and arylamides.</text>
        <dbReference type="EC" id="3.4.11.18"/>
    </reaction>
</comment>
<dbReference type="EMBL" id="DSKA01000180">
    <property type="protein sequence ID" value="HEE18391.1"/>
    <property type="molecule type" value="Genomic_DNA"/>
</dbReference>
<feature type="binding site" evidence="6">
    <location>
        <position position="95"/>
    </location>
    <ligand>
        <name>a divalent metal cation</name>
        <dbReference type="ChEBI" id="CHEBI:60240"/>
        <label>1</label>
    </ligand>
</feature>
<comment type="cofactor">
    <cofactor evidence="6">
        <name>Co(2+)</name>
        <dbReference type="ChEBI" id="CHEBI:48828"/>
    </cofactor>
    <cofactor evidence="6">
        <name>Zn(2+)</name>
        <dbReference type="ChEBI" id="CHEBI:29105"/>
    </cofactor>
    <cofactor evidence="6">
        <name>Mn(2+)</name>
        <dbReference type="ChEBI" id="CHEBI:29035"/>
    </cofactor>
    <cofactor evidence="6">
        <name>Fe(2+)</name>
        <dbReference type="ChEBI" id="CHEBI:29033"/>
    </cofactor>
    <text evidence="6">Binds 2 divalent metal cations per subunit. Has a high-affinity and a low affinity metal-binding site. The true nature of the physiological cofactor is under debate. The enzyme is active with cobalt, zinc, manganese or divalent iron ions. Most likely, methionine aminopeptidases function as mononuclear Fe(2+)-metalloproteases under physiological conditions, and the catalytically relevant metal-binding site has been assigned to the histidine-containing high-affinity site.</text>
</comment>
<dbReference type="NCBIfam" id="TIGR00500">
    <property type="entry name" value="met_pdase_I"/>
    <property type="match status" value="1"/>
</dbReference>
<dbReference type="GO" id="GO:0004239">
    <property type="term" value="F:initiator methionyl aminopeptidase activity"/>
    <property type="evidence" value="ECO:0007669"/>
    <property type="project" value="UniProtKB-UniRule"/>
</dbReference>
<feature type="binding site" evidence="6">
    <location>
        <position position="106"/>
    </location>
    <ligand>
        <name>a divalent metal cation</name>
        <dbReference type="ChEBI" id="CHEBI:60240"/>
        <label>1</label>
    </ligand>
</feature>
<dbReference type="AlphaFoldDB" id="A0A7C1WIB3"/>
<dbReference type="GO" id="GO:0070006">
    <property type="term" value="F:metalloaminopeptidase activity"/>
    <property type="evidence" value="ECO:0007669"/>
    <property type="project" value="UniProtKB-UniRule"/>
</dbReference>
<dbReference type="EC" id="3.4.11.18" evidence="6 7"/>
<dbReference type="Gene3D" id="3.90.230.10">
    <property type="entry name" value="Creatinase/methionine aminopeptidase superfamily"/>
    <property type="match status" value="1"/>
</dbReference>
<feature type="binding site" evidence="6">
    <location>
        <position position="78"/>
    </location>
    <ligand>
        <name>substrate</name>
    </ligand>
</feature>
<dbReference type="InterPro" id="IPR000994">
    <property type="entry name" value="Pept_M24"/>
</dbReference>
<feature type="binding site" evidence="6">
    <location>
        <position position="176"/>
    </location>
    <ligand>
        <name>substrate</name>
    </ligand>
</feature>
<protein>
    <recommendedName>
        <fullName evidence="6 7">Methionine aminopeptidase</fullName>
        <shortName evidence="6">MAP</shortName>
        <shortName evidence="6">MetAP</shortName>
        <ecNumber evidence="6 7">3.4.11.18</ecNumber>
    </recommendedName>
    <alternativeName>
        <fullName evidence="6">Peptidase M</fullName>
    </alternativeName>
</protein>
<evidence type="ECO:0000259" key="8">
    <source>
        <dbReference type="Pfam" id="PF00557"/>
    </source>
</evidence>
<keyword evidence="2 6" id="KW-0031">Aminopeptidase</keyword>
<organism evidence="10">
    <name type="scientific">candidate division WOR-3 bacterium</name>
    <dbReference type="NCBI Taxonomy" id="2052148"/>
    <lineage>
        <taxon>Bacteria</taxon>
        <taxon>Bacteria division WOR-3</taxon>
    </lineage>
</organism>
<dbReference type="PRINTS" id="PR00599">
    <property type="entry name" value="MAPEPTIDASE"/>
</dbReference>
<sequence length="253" mass="26983">MALYIKSDVEVAGMRIAGRIVAGVLKRVAEVVVPGITLKELEAVCIDYIRSAGGVPTFLGYRGFPAGVCISVNDEVVHGIPDSRVLNDGDIVKVDVGVTKDGLIADGARTFFVGRVEPAVAQLVRVTEAAFYEGLKFCRAGFRVGDISAAIQRYVEAQGYSVVRELHGHGVGVELHEEPTIPNFGKPGSGRKLEKNMTLAIEPMVNMGGPAVRTLKNGWTVVTADGKPSAHYENTVLVTDDEPEILTGVVEPV</sequence>
<accession>A0A7C1WIB3</accession>
<evidence type="ECO:0000256" key="2">
    <source>
        <dbReference type="ARBA" id="ARBA00022438"/>
    </source>
</evidence>
<dbReference type="Pfam" id="PF00557">
    <property type="entry name" value="Peptidase_M24"/>
    <property type="match status" value="1"/>
</dbReference>
<comment type="function">
    <text evidence="1 6">Removes the N-terminal methionine from nascent proteins. The N-terminal methionine is often cleaved when the second residue in the primary sequence is small and uncharged (Met-Ala-, Cys, Gly, Pro, Ser, Thr, or Val). Requires deformylation of the N(alpha)-formylated initiator methionine before it can be hydrolyzed.</text>
</comment>
<dbReference type="InterPro" id="IPR001714">
    <property type="entry name" value="Pept_M24_MAP"/>
</dbReference>
<feature type="binding site" evidence="6">
    <location>
        <position position="202"/>
    </location>
    <ligand>
        <name>a divalent metal cation</name>
        <dbReference type="ChEBI" id="CHEBI:60240"/>
        <label>2</label>
        <note>catalytic</note>
    </ligand>
</feature>
<keyword evidence="5 6" id="KW-0378">Hydrolase</keyword>
<name>A0A7C1WIB3_UNCW3</name>
<evidence type="ECO:0000256" key="6">
    <source>
        <dbReference type="HAMAP-Rule" id="MF_01974"/>
    </source>
</evidence>
<evidence type="ECO:0000256" key="5">
    <source>
        <dbReference type="ARBA" id="ARBA00022801"/>
    </source>
</evidence>
<keyword evidence="4 6" id="KW-0479">Metal-binding</keyword>
<feature type="binding site" evidence="6">
    <location>
        <position position="233"/>
    </location>
    <ligand>
        <name>a divalent metal cation</name>
        <dbReference type="ChEBI" id="CHEBI:60240"/>
        <label>2</label>
        <note>catalytic</note>
    </ligand>
</feature>
<dbReference type="CDD" id="cd01086">
    <property type="entry name" value="MetAP1"/>
    <property type="match status" value="1"/>
</dbReference>
<evidence type="ECO:0000313" key="10">
    <source>
        <dbReference type="EMBL" id="HEE18391.1"/>
    </source>
</evidence>
<dbReference type="InterPro" id="IPR036005">
    <property type="entry name" value="Creatinase/aminopeptidase-like"/>
</dbReference>
<feature type="binding site" evidence="6">
    <location>
        <position position="169"/>
    </location>
    <ligand>
        <name>a divalent metal cation</name>
        <dbReference type="ChEBI" id="CHEBI:60240"/>
        <label>2</label>
        <note>catalytic</note>
    </ligand>
</feature>
<dbReference type="HAMAP" id="MF_01974">
    <property type="entry name" value="MetAP_1"/>
    <property type="match status" value="1"/>
</dbReference>
<dbReference type="PANTHER" id="PTHR43330">
    <property type="entry name" value="METHIONINE AMINOPEPTIDASE"/>
    <property type="match status" value="1"/>
</dbReference>
<feature type="domain" description="Peptidase M24" evidence="8">
    <location>
        <begin position="13"/>
        <end position="240"/>
    </location>
</feature>
<comment type="caution">
    <text evidence="10">The sequence shown here is derived from an EMBL/GenBank/DDBJ whole genome shotgun (WGS) entry which is preliminary data.</text>
</comment>
<comment type="similarity">
    <text evidence="6">Belongs to the peptidase M24A family. Methionine aminopeptidase type 1 subfamily.</text>
</comment>
<evidence type="ECO:0000256" key="1">
    <source>
        <dbReference type="ARBA" id="ARBA00002521"/>
    </source>
</evidence>